<dbReference type="EMBL" id="JAYJLD010000004">
    <property type="protein sequence ID" value="MEB3100821.1"/>
    <property type="molecule type" value="Genomic_DNA"/>
</dbReference>
<keyword evidence="1" id="KW-0500">Molybdenum</keyword>
<evidence type="ECO:0000313" key="4">
    <source>
        <dbReference type="EMBL" id="MEB3100821.1"/>
    </source>
</evidence>
<sequence length="796" mass="87677">MSDPTKLKTKQQQGFSVIGRSVPRKEDYRLLTGTAQFMDDLQIPRALHACFVRSPHAHARILSIDTDKAKSYPGVVAVFTGQDLLQWVSPARMAPPIEGLLPMEMNVLPVDKVRFDGDPVVCVVAADRYIAEDAAELVEIEYEVLPAVTDMFKGMEEGAPLVDDALHTNLVSRQTYEHGDVMSRFAEADQIVEATFSQHRQTHVPMETRGCAAVWDEGRQYLTFYIGTQVPHPMRTTLAGRLGLKETQVNVVCPDIGGAFGQKIALYREELTVAALARHLKRPVRWQEDRMENLLAASHAREDYVKTRTAVTNDGKILAMEAELFSDFGAYSFFPANYMLRVVAMLLPGMYKIQDYAYEMKVVLTNKCPAGPYRSPMAVTSWVTEGTIDAIARQLKLDPVHVRKINMLQPEDLPYRTATDELYEDITPSETLDMALKHYDYEAFRKQQKEAWEQGRYRGLGICAVVESTTYGSEFYRKAGIPGTGHEAAWVRIEPTGVINASAGVMGSGQGYETTLAQAVAEGLGVKPEDVSIHLGDTLLAPYGMGSRGSRGAVAGAGTLYLAAQEAQRKVLRIAAKLLGLKDPDRLKLQEGNVYRLIDEEWVQTDLTIVDISKTAYLNPLILPEGMDPGIEVHKTFDPPPMTYSNAVHLCEVEVDVSTGAIDIGRYLVVEDAGRLINPRIVEGQVMGATVLGIGGVLFEEVIYDENGQNLTGTLMDYMLPTACEAPNIEIVHYDTPNHRTPAGLKGMSEGGVMGAIGAVCNAVSDALSPYGIVIEKQPLTPSHIRSLLRAKEEQQ</sequence>
<dbReference type="InterPro" id="IPR036856">
    <property type="entry name" value="Ald_Oxase/Xan_DH_a/b_sf"/>
</dbReference>
<dbReference type="Pfam" id="PF01315">
    <property type="entry name" value="Ald_Xan_dh_C"/>
    <property type="match status" value="1"/>
</dbReference>
<evidence type="ECO:0000256" key="1">
    <source>
        <dbReference type="ARBA" id="ARBA00022505"/>
    </source>
</evidence>
<dbReference type="Pfam" id="PF02738">
    <property type="entry name" value="MoCoBD_1"/>
    <property type="match status" value="1"/>
</dbReference>
<dbReference type="Gene3D" id="3.30.365.10">
    <property type="entry name" value="Aldehyde oxidase/xanthine dehydrogenase, molybdopterin binding domain"/>
    <property type="match status" value="4"/>
</dbReference>
<evidence type="ECO:0000313" key="5">
    <source>
        <dbReference type="Proteomes" id="UP001310386"/>
    </source>
</evidence>
<evidence type="ECO:0000259" key="3">
    <source>
        <dbReference type="SMART" id="SM01008"/>
    </source>
</evidence>
<dbReference type="SMART" id="SM01008">
    <property type="entry name" value="Ald_Xan_dh_C"/>
    <property type="match status" value="1"/>
</dbReference>
<dbReference type="InterPro" id="IPR037165">
    <property type="entry name" value="AldOxase/xan_DH_Mopterin-bd_sf"/>
</dbReference>
<keyword evidence="5" id="KW-1185">Reference proteome</keyword>
<organism evidence="4 5">
    <name type="scientific">Ferviditalea candida</name>
    <dbReference type="NCBI Taxonomy" id="3108399"/>
    <lineage>
        <taxon>Bacteria</taxon>
        <taxon>Bacillati</taxon>
        <taxon>Bacillota</taxon>
        <taxon>Bacilli</taxon>
        <taxon>Bacillales</taxon>
        <taxon>Paenibacillaceae</taxon>
        <taxon>Ferviditalea</taxon>
    </lineage>
</organism>
<dbReference type="InterPro" id="IPR046867">
    <property type="entry name" value="AldOxase/xan_DH_MoCoBD2"/>
</dbReference>
<dbReference type="Gene3D" id="3.90.1170.50">
    <property type="entry name" value="Aldehyde oxidase/xanthine dehydrogenase, a/b hammerhead"/>
    <property type="match status" value="1"/>
</dbReference>
<dbReference type="InterPro" id="IPR000674">
    <property type="entry name" value="Ald_Oxase/Xan_DH_a/b"/>
</dbReference>
<comment type="caution">
    <text evidence="4">The sequence shown here is derived from an EMBL/GenBank/DDBJ whole genome shotgun (WGS) entry which is preliminary data.</text>
</comment>
<name>A0ABU5ZHR4_9BACL</name>
<reference evidence="4" key="1">
    <citation type="submission" date="2023-12" db="EMBL/GenBank/DDBJ databases">
        <title>Fervidustalea candida gen. nov., sp. nov., a novel member of the family Paenibacillaceae isolated from a geothermal area.</title>
        <authorList>
            <person name="Li W.-J."/>
            <person name="Jiao J.-Y."/>
            <person name="Chen Y."/>
        </authorList>
    </citation>
    <scope>NUCLEOTIDE SEQUENCE</scope>
    <source>
        <strain evidence="4">SYSU GA230002</strain>
    </source>
</reference>
<dbReference type="SUPFAM" id="SSF54665">
    <property type="entry name" value="CO dehydrogenase molybdoprotein N-domain-like"/>
    <property type="match status" value="1"/>
</dbReference>
<dbReference type="SUPFAM" id="SSF56003">
    <property type="entry name" value="Molybdenum cofactor-binding domain"/>
    <property type="match status" value="1"/>
</dbReference>
<dbReference type="PANTHER" id="PTHR11908:SF132">
    <property type="entry name" value="ALDEHYDE OXIDASE 1-RELATED"/>
    <property type="match status" value="1"/>
</dbReference>
<dbReference type="Proteomes" id="UP001310386">
    <property type="component" value="Unassembled WGS sequence"/>
</dbReference>
<dbReference type="Pfam" id="PF20256">
    <property type="entry name" value="MoCoBD_2"/>
    <property type="match status" value="1"/>
</dbReference>
<proteinExistence type="predicted"/>
<keyword evidence="2" id="KW-0560">Oxidoreductase</keyword>
<dbReference type="RefSeq" id="WP_371752938.1">
    <property type="nucleotide sequence ID" value="NZ_JAYJLD010000004.1"/>
</dbReference>
<protein>
    <submittedName>
        <fullName evidence="4">Xanthine dehydrogenase family protein molybdopterin-binding subunit</fullName>
    </submittedName>
</protein>
<dbReference type="InterPro" id="IPR008274">
    <property type="entry name" value="AldOxase/xan_DH_MoCoBD1"/>
</dbReference>
<accession>A0ABU5ZHR4</accession>
<dbReference type="InterPro" id="IPR016208">
    <property type="entry name" value="Ald_Oxase/xanthine_DH-like"/>
</dbReference>
<dbReference type="PANTHER" id="PTHR11908">
    <property type="entry name" value="XANTHINE DEHYDROGENASE"/>
    <property type="match status" value="1"/>
</dbReference>
<evidence type="ECO:0000256" key="2">
    <source>
        <dbReference type="ARBA" id="ARBA00023002"/>
    </source>
</evidence>
<feature type="domain" description="Aldehyde oxidase/xanthine dehydrogenase a/b hammerhead" evidence="3">
    <location>
        <begin position="32"/>
        <end position="146"/>
    </location>
</feature>
<gene>
    <name evidence="4" type="ORF">VF724_04015</name>
</gene>